<dbReference type="EC" id="3.1.-.-" evidence="5"/>
<dbReference type="SUPFAM" id="SSF53098">
    <property type="entry name" value="Ribonuclease H-like"/>
    <property type="match status" value="1"/>
</dbReference>
<dbReference type="InterPro" id="IPR005227">
    <property type="entry name" value="YqgF"/>
</dbReference>
<evidence type="ECO:0000256" key="4">
    <source>
        <dbReference type="ARBA" id="ARBA00022801"/>
    </source>
</evidence>
<dbReference type="GO" id="GO:0004518">
    <property type="term" value="F:nuclease activity"/>
    <property type="evidence" value="ECO:0007669"/>
    <property type="project" value="UniProtKB-KW"/>
</dbReference>
<comment type="similarity">
    <text evidence="5">Belongs to the YqgF HJR family.</text>
</comment>
<dbReference type="GO" id="GO:0005829">
    <property type="term" value="C:cytosol"/>
    <property type="evidence" value="ECO:0007669"/>
    <property type="project" value="TreeGrafter"/>
</dbReference>
<dbReference type="InterPro" id="IPR006641">
    <property type="entry name" value="YqgF/RNaseH-like_dom"/>
</dbReference>
<sequence>MTLFNPYALRAALPHGSRILGIDPGQKTIGIALSDVTLMLASPYRSVKRRKFAETLDELARIVRKEDVGGLVSGLPLSLDGSFGPAARAAQDWMTELSARLALPACCWDERLSSSAVNRFLIREADMTRRRRAEVVDKMAAAYTLQSWLDATAHADQDPSEDPGEAEAPPRI</sequence>
<keyword evidence="2 5" id="KW-0690">Ribosome biogenesis</keyword>
<dbReference type="OrthoDB" id="9796140at2"/>
<evidence type="ECO:0000256" key="5">
    <source>
        <dbReference type="HAMAP-Rule" id="MF_00651"/>
    </source>
</evidence>
<dbReference type="PANTHER" id="PTHR33317">
    <property type="entry name" value="POLYNUCLEOTIDYL TRANSFERASE, RIBONUCLEASE H-LIKE SUPERFAMILY PROTEIN"/>
    <property type="match status" value="1"/>
</dbReference>
<accession>A0A511BP51</accession>
<evidence type="ECO:0000313" key="8">
    <source>
        <dbReference type="Proteomes" id="UP000321405"/>
    </source>
</evidence>
<comment type="function">
    <text evidence="5">Could be a nuclease involved in processing of the 5'-end of pre-16S rRNA.</text>
</comment>
<keyword evidence="8" id="KW-1185">Reference proteome</keyword>
<dbReference type="NCBIfam" id="TIGR00250">
    <property type="entry name" value="RNAse_H_YqgF"/>
    <property type="match status" value="1"/>
</dbReference>
<dbReference type="GO" id="GO:0016788">
    <property type="term" value="F:hydrolase activity, acting on ester bonds"/>
    <property type="evidence" value="ECO:0007669"/>
    <property type="project" value="UniProtKB-UniRule"/>
</dbReference>
<keyword evidence="1 5" id="KW-0963">Cytoplasm</keyword>
<gene>
    <name evidence="7" type="ORF">SSA02_12630</name>
</gene>
<protein>
    <recommendedName>
        <fullName evidence="5">Putative pre-16S rRNA nuclease</fullName>
        <ecNumber evidence="5">3.1.-.-</ecNumber>
    </recommendedName>
</protein>
<dbReference type="InterPro" id="IPR012337">
    <property type="entry name" value="RNaseH-like_sf"/>
</dbReference>
<comment type="caution">
    <text evidence="7">The sequence shown here is derived from an EMBL/GenBank/DDBJ whole genome shotgun (WGS) entry which is preliminary data.</text>
</comment>
<dbReference type="CDD" id="cd16964">
    <property type="entry name" value="YqgF"/>
    <property type="match status" value="1"/>
</dbReference>
<dbReference type="Proteomes" id="UP000321405">
    <property type="component" value="Unassembled WGS sequence"/>
</dbReference>
<dbReference type="Pfam" id="PF03652">
    <property type="entry name" value="RuvX"/>
    <property type="match status" value="1"/>
</dbReference>
<dbReference type="AlphaFoldDB" id="A0A511BP51"/>
<dbReference type="HAMAP" id="MF_00651">
    <property type="entry name" value="Nuclease_YqgF"/>
    <property type="match status" value="1"/>
</dbReference>
<dbReference type="RefSeq" id="WP_147093159.1">
    <property type="nucleotide sequence ID" value="NZ_BJVC01000002.1"/>
</dbReference>
<name>A0A511BP51_9PROT</name>
<dbReference type="EMBL" id="BJVC01000002">
    <property type="protein sequence ID" value="GEL02100.1"/>
    <property type="molecule type" value="Genomic_DNA"/>
</dbReference>
<feature type="domain" description="YqgF/RNase H-like" evidence="6">
    <location>
        <begin position="17"/>
        <end position="117"/>
    </location>
</feature>
<proteinExistence type="inferred from homology"/>
<evidence type="ECO:0000256" key="3">
    <source>
        <dbReference type="ARBA" id="ARBA00022722"/>
    </source>
</evidence>
<keyword evidence="3 5" id="KW-0540">Nuclease</keyword>
<dbReference type="InterPro" id="IPR037027">
    <property type="entry name" value="YqgF/RNaseH-like_dom_sf"/>
</dbReference>
<keyword evidence="4 5" id="KW-0378">Hydrolase</keyword>
<dbReference type="SMART" id="SM00732">
    <property type="entry name" value="YqgFc"/>
    <property type="match status" value="1"/>
</dbReference>
<dbReference type="GO" id="GO:0000967">
    <property type="term" value="P:rRNA 5'-end processing"/>
    <property type="evidence" value="ECO:0007669"/>
    <property type="project" value="UniProtKB-UniRule"/>
</dbReference>
<evidence type="ECO:0000313" key="7">
    <source>
        <dbReference type="EMBL" id="GEL02100.1"/>
    </source>
</evidence>
<dbReference type="PANTHER" id="PTHR33317:SF4">
    <property type="entry name" value="POLYNUCLEOTIDYL TRANSFERASE, RIBONUCLEASE H-LIKE SUPERFAMILY PROTEIN"/>
    <property type="match status" value="1"/>
</dbReference>
<evidence type="ECO:0000256" key="1">
    <source>
        <dbReference type="ARBA" id="ARBA00022490"/>
    </source>
</evidence>
<reference evidence="7 8" key="1">
    <citation type="submission" date="2019-07" db="EMBL/GenBank/DDBJ databases">
        <title>Whole genome shotgun sequence of Swaminathania salitolerans NBRC 104436.</title>
        <authorList>
            <person name="Hosoyama A."/>
            <person name="Uohara A."/>
            <person name="Ohji S."/>
            <person name="Ichikawa N."/>
        </authorList>
    </citation>
    <scope>NUCLEOTIDE SEQUENCE [LARGE SCALE GENOMIC DNA]</scope>
    <source>
        <strain evidence="7 8">NBRC 104436</strain>
    </source>
</reference>
<evidence type="ECO:0000259" key="6">
    <source>
        <dbReference type="SMART" id="SM00732"/>
    </source>
</evidence>
<dbReference type="Gene3D" id="3.30.420.140">
    <property type="entry name" value="YqgF/RNase H-like domain"/>
    <property type="match status" value="1"/>
</dbReference>
<organism evidence="7 8">
    <name type="scientific">Swaminathania salitolerans</name>
    <dbReference type="NCBI Taxonomy" id="182838"/>
    <lineage>
        <taxon>Bacteria</taxon>
        <taxon>Pseudomonadati</taxon>
        <taxon>Pseudomonadota</taxon>
        <taxon>Alphaproteobacteria</taxon>
        <taxon>Acetobacterales</taxon>
        <taxon>Acetobacteraceae</taxon>
        <taxon>Swaminathania</taxon>
    </lineage>
</organism>
<evidence type="ECO:0000256" key="2">
    <source>
        <dbReference type="ARBA" id="ARBA00022517"/>
    </source>
</evidence>
<comment type="subcellular location">
    <subcellularLocation>
        <location evidence="5">Cytoplasm</location>
    </subcellularLocation>
</comment>